<organism evidence="4">
    <name type="scientific">marine metagenome</name>
    <dbReference type="NCBI Taxonomy" id="408172"/>
    <lineage>
        <taxon>unclassified sequences</taxon>
        <taxon>metagenomes</taxon>
        <taxon>ecological metagenomes</taxon>
    </lineage>
</organism>
<dbReference type="PROSITE" id="PS00061">
    <property type="entry name" value="ADH_SHORT"/>
    <property type="match status" value="1"/>
</dbReference>
<dbReference type="InterPro" id="IPR051687">
    <property type="entry name" value="Peroxisomal_Beta-Oxidation"/>
</dbReference>
<reference evidence="4" key="1">
    <citation type="submission" date="2018-05" db="EMBL/GenBank/DDBJ databases">
        <authorList>
            <person name="Lanie J.A."/>
            <person name="Ng W.-L."/>
            <person name="Kazmierczak K.M."/>
            <person name="Andrzejewski T.M."/>
            <person name="Davidsen T.M."/>
            <person name="Wayne K.J."/>
            <person name="Tettelin H."/>
            <person name="Glass J.I."/>
            <person name="Rusch D."/>
            <person name="Podicherti R."/>
            <person name="Tsui H.-C.T."/>
            <person name="Winkler M.E."/>
        </authorList>
    </citation>
    <scope>NUCLEOTIDE SEQUENCE</scope>
</reference>
<dbReference type="EMBL" id="UINC01012573">
    <property type="protein sequence ID" value="SVA54834.1"/>
    <property type="molecule type" value="Genomic_DNA"/>
</dbReference>
<sequence length="303" mass="32453">MGALDGKVAVVTGAGRGLGRVEALELAMHGASVVVNDLGLSRNGIGSDTEPADSTVAAIIEQGGNAVAHFGDIADWDQSKELINTAVDKFGSLDILVNNAGFIQDSMLQKMTEEQFDSVVRVHLKGHFCTMRHTMAFWREAWKKEGEKPLGGRIINTSSEAALIGALGTGNYSAAKAGIIALTLSAARELQRFGCNANVLVPRARTRMNMGGPSAPLFEKPEEGFDTYAPEHVAPLVAWLASSSSERVSGNVLQIWGGELVVYEKPRRIFEASTNEAWSFEAIDSELGPFFSDKEPIIDGFGI</sequence>
<dbReference type="GO" id="GO:0016491">
    <property type="term" value="F:oxidoreductase activity"/>
    <property type="evidence" value="ECO:0007669"/>
    <property type="project" value="UniProtKB-KW"/>
</dbReference>
<dbReference type="InterPro" id="IPR036291">
    <property type="entry name" value="NAD(P)-bd_dom_sf"/>
</dbReference>
<evidence type="ECO:0000256" key="1">
    <source>
        <dbReference type="ARBA" id="ARBA00006484"/>
    </source>
</evidence>
<dbReference type="Gene3D" id="3.40.50.720">
    <property type="entry name" value="NAD(P)-binding Rossmann-like Domain"/>
    <property type="match status" value="1"/>
</dbReference>
<feature type="domain" description="Ketoreductase" evidence="3">
    <location>
        <begin position="7"/>
        <end position="216"/>
    </location>
</feature>
<dbReference type="InterPro" id="IPR057326">
    <property type="entry name" value="KR_dom"/>
</dbReference>
<dbReference type="SMART" id="SM00822">
    <property type="entry name" value="PKS_KR"/>
    <property type="match status" value="1"/>
</dbReference>
<dbReference type="PRINTS" id="PR00080">
    <property type="entry name" value="SDRFAMILY"/>
</dbReference>
<dbReference type="SUPFAM" id="SSF51735">
    <property type="entry name" value="NAD(P)-binding Rossmann-fold domains"/>
    <property type="match status" value="1"/>
</dbReference>
<accession>A0A381WQR6</accession>
<gene>
    <name evidence="4" type="ORF">METZ01_LOCUS107688</name>
</gene>
<dbReference type="InterPro" id="IPR002347">
    <property type="entry name" value="SDR_fam"/>
</dbReference>
<protein>
    <recommendedName>
        <fullName evidence="3">Ketoreductase domain-containing protein</fullName>
    </recommendedName>
</protein>
<dbReference type="AlphaFoldDB" id="A0A381WQR6"/>
<comment type="similarity">
    <text evidence="1">Belongs to the short-chain dehydrogenases/reductases (SDR) family.</text>
</comment>
<evidence type="ECO:0000259" key="3">
    <source>
        <dbReference type="SMART" id="SM00822"/>
    </source>
</evidence>
<dbReference type="PANTHER" id="PTHR45024:SF2">
    <property type="entry name" value="SCP2 DOMAIN-CONTAINING PROTEIN"/>
    <property type="match status" value="1"/>
</dbReference>
<dbReference type="InterPro" id="IPR020904">
    <property type="entry name" value="Sc_DH/Rdtase_CS"/>
</dbReference>
<evidence type="ECO:0000256" key="2">
    <source>
        <dbReference type="ARBA" id="ARBA00023002"/>
    </source>
</evidence>
<evidence type="ECO:0000313" key="4">
    <source>
        <dbReference type="EMBL" id="SVA54834.1"/>
    </source>
</evidence>
<dbReference type="PANTHER" id="PTHR45024">
    <property type="entry name" value="DEHYDROGENASES, SHORT CHAIN"/>
    <property type="match status" value="1"/>
</dbReference>
<name>A0A381WQR6_9ZZZZ</name>
<dbReference type="PRINTS" id="PR00081">
    <property type="entry name" value="GDHRDH"/>
</dbReference>
<dbReference type="Pfam" id="PF00106">
    <property type="entry name" value="adh_short"/>
    <property type="match status" value="1"/>
</dbReference>
<keyword evidence="2" id="KW-0560">Oxidoreductase</keyword>
<proteinExistence type="inferred from homology"/>
<dbReference type="FunFam" id="3.40.50.720:FF:000446">
    <property type="entry name" value="Short chain dehydrogenase"/>
    <property type="match status" value="1"/>
</dbReference>